<evidence type="ECO:0000259" key="3">
    <source>
        <dbReference type="Pfam" id="PF13719"/>
    </source>
</evidence>
<feature type="compositionally biased region" description="Pro residues" evidence="1">
    <location>
        <begin position="47"/>
        <end position="60"/>
    </location>
</feature>
<evidence type="ECO:0008006" key="6">
    <source>
        <dbReference type="Google" id="ProtNLM"/>
    </source>
</evidence>
<dbReference type="Gene3D" id="3.30.1050.10">
    <property type="entry name" value="SCP2 sterol-binding domain"/>
    <property type="match status" value="1"/>
</dbReference>
<feature type="domain" description="Zinc finger/thioredoxin putative" evidence="3">
    <location>
        <begin position="4"/>
        <end position="37"/>
    </location>
</feature>
<reference evidence="4 5" key="1">
    <citation type="submission" date="2017-10" db="EMBL/GenBank/DDBJ databases">
        <title>Novel microbial diversity and functional potential in the marine mammal oral microbiome.</title>
        <authorList>
            <person name="Dudek N.K."/>
            <person name="Sun C.L."/>
            <person name="Burstein D."/>
            <person name="Kantor R.S."/>
            <person name="Aliaga Goltsman D.S."/>
            <person name="Bik E.M."/>
            <person name="Thomas B.C."/>
            <person name="Banfield J.F."/>
            <person name="Relman D.A."/>
        </authorList>
    </citation>
    <scope>NUCLEOTIDE SEQUENCE [LARGE SCALE GENOMIC DNA]</scope>
    <source>
        <strain evidence="4">DOLJORAL78_47_16</strain>
    </source>
</reference>
<protein>
    <recommendedName>
        <fullName evidence="6">SCP2 domain-containing protein</fullName>
    </recommendedName>
</protein>
<evidence type="ECO:0000259" key="2">
    <source>
        <dbReference type="Pfam" id="PF02036"/>
    </source>
</evidence>
<comment type="caution">
    <text evidence="4">The sequence shown here is derived from an EMBL/GenBank/DDBJ whole genome shotgun (WGS) entry which is preliminary data.</text>
</comment>
<evidence type="ECO:0000256" key="1">
    <source>
        <dbReference type="SAM" id="MobiDB-lite"/>
    </source>
</evidence>
<organism evidence="4 5">
    <name type="scientific">candidate division KSB3 bacterium</name>
    <dbReference type="NCBI Taxonomy" id="2044937"/>
    <lineage>
        <taxon>Bacteria</taxon>
        <taxon>candidate division KSB3</taxon>
    </lineage>
</organism>
<dbReference type="InterPro" id="IPR036527">
    <property type="entry name" value="SCP2_sterol-bd_dom_sf"/>
</dbReference>
<sequence length="203" mass="21744">MEKIITQCSSCQAKFKLGGDKIGKKIRCPKCKGVFVVNEIGVQAKPAPVPRPELPQPAPAPSTVETPPAAPSAEEPTATPAVEQEVVPLKDRPRPLKVADFFETQHTRFLPDQADGVNAHISYDITGEGGGQWTLIVKDGRCEIQAGGDPSAKTRAKMTAKTYLKLAQGKLDGRVAFMLGKIKLKGDKASVATVRGCFKVPEI</sequence>
<dbReference type="Proteomes" id="UP000230821">
    <property type="component" value="Unassembled WGS sequence"/>
</dbReference>
<proteinExistence type="predicted"/>
<dbReference type="InterPro" id="IPR011723">
    <property type="entry name" value="Znf/thioredoxin_put"/>
</dbReference>
<dbReference type="EMBL" id="PDSK01000067">
    <property type="protein sequence ID" value="PIE35022.1"/>
    <property type="molecule type" value="Genomic_DNA"/>
</dbReference>
<feature type="domain" description="SCP2" evidence="2">
    <location>
        <begin position="111"/>
        <end position="193"/>
    </location>
</feature>
<dbReference type="NCBIfam" id="TIGR02098">
    <property type="entry name" value="MJ0042_CXXC"/>
    <property type="match status" value="1"/>
</dbReference>
<dbReference type="Pfam" id="PF13719">
    <property type="entry name" value="Zn_ribbon_5"/>
    <property type="match status" value="1"/>
</dbReference>
<feature type="region of interest" description="Disordered" evidence="1">
    <location>
        <begin position="45"/>
        <end position="82"/>
    </location>
</feature>
<feature type="compositionally biased region" description="Low complexity" evidence="1">
    <location>
        <begin position="61"/>
        <end position="82"/>
    </location>
</feature>
<dbReference type="SUPFAM" id="SSF55718">
    <property type="entry name" value="SCP-like"/>
    <property type="match status" value="1"/>
</dbReference>
<name>A0A2G6KJ27_9BACT</name>
<evidence type="ECO:0000313" key="4">
    <source>
        <dbReference type="EMBL" id="PIE35022.1"/>
    </source>
</evidence>
<accession>A0A2G6KJ27</accession>
<dbReference type="AlphaFoldDB" id="A0A2G6KJ27"/>
<dbReference type="InterPro" id="IPR003033">
    <property type="entry name" value="SCP2_sterol-bd_dom"/>
</dbReference>
<gene>
    <name evidence="4" type="ORF">CSA56_05960</name>
</gene>
<evidence type="ECO:0000313" key="5">
    <source>
        <dbReference type="Proteomes" id="UP000230821"/>
    </source>
</evidence>
<dbReference type="Pfam" id="PF02036">
    <property type="entry name" value="SCP2"/>
    <property type="match status" value="1"/>
</dbReference>